<feature type="region of interest" description="Disordered" evidence="1">
    <location>
        <begin position="18"/>
        <end position="75"/>
    </location>
</feature>
<organism evidence="2 3">
    <name type="scientific">Ascodesmis nigricans</name>
    <dbReference type="NCBI Taxonomy" id="341454"/>
    <lineage>
        <taxon>Eukaryota</taxon>
        <taxon>Fungi</taxon>
        <taxon>Dikarya</taxon>
        <taxon>Ascomycota</taxon>
        <taxon>Pezizomycotina</taxon>
        <taxon>Pezizomycetes</taxon>
        <taxon>Pezizales</taxon>
        <taxon>Ascodesmidaceae</taxon>
        <taxon>Ascodesmis</taxon>
    </lineage>
</organism>
<dbReference type="AlphaFoldDB" id="A0A4S2N808"/>
<feature type="compositionally biased region" description="Low complexity" evidence="1">
    <location>
        <begin position="48"/>
        <end position="70"/>
    </location>
</feature>
<name>A0A4S2N808_9PEZI</name>
<dbReference type="EMBL" id="ML220112">
    <property type="protein sequence ID" value="TGZ85304.1"/>
    <property type="molecule type" value="Genomic_DNA"/>
</dbReference>
<gene>
    <name evidence="2" type="ORF">EX30DRAFT_20810</name>
</gene>
<evidence type="ECO:0000256" key="1">
    <source>
        <dbReference type="SAM" id="MobiDB-lite"/>
    </source>
</evidence>
<evidence type="ECO:0000313" key="3">
    <source>
        <dbReference type="Proteomes" id="UP000298138"/>
    </source>
</evidence>
<protein>
    <submittedName>
        <fullName evidence="2">Uncharacterized protein</fullName>
    </submittedName>
</protein>
<reference evidence="2 3" key="1">
    <citation type="submission" date="2019-04" db="EMBL/GenBank/DDBJ databases">
        <title>Comparative genomics and transcriptomics to analyze fruiting body development in filamentous ascomycetes.</title>
        <authorList>
            <consortium name="DOE Joint Genome Institute"/>
            <person name="Lutkenhaus R."/>
            <person name="Traeger S."/>
            <person name="Breuer J."/>
            <person name="Kuo A."/>
            <person name="Lipzen A."/>
            <person name="Pangilinan J."/>
            <person name="Dilworth D."/>
            <person name="Sandor L."/>
            <person name="Poggeler S."/>
            <person name="Barry K."/>
            <person name="Grigoriev I.V."/>
            <person name="Nowrousian M."/>
        </authorList>
    </citation>
    <scope>NUCLEOTIDE SEQUENCE [LARGE SCALE GENOMIC DNA]</scope>
    <source>
        <strain evidence="2 3">CBS 389.68</strain>
    </source>
</reference>
<proteinExistence type="predicted"/>
<sequence length="91" mass="10177">MMVTSITNYFFHHLAPSISFPRHESPPPPPFPNPTTSASQASAQPHYPKCQQPHQPSKKSPSLHPSSPTHATKNSRYPRALCLKCLHPNRD</sequence>
<accession>A0A4S2N808</accession>
<evidence type="ECO:0000313" key="2">
    <source>
        <dbReference type="EMBL" id="TGZ85304.1"/>
    </source>
</evidence>
<keyword evidence="3" id="KW-1185">Reference proteome</keyword>
<dbReference type="Proteomes" id="UP000298138">
    <property type="component" value="Unassembled WGS sequence"/>
</dbReference>
<dbReference type="InParanoid" id="A0A4S2N808"/>